<protein>
    <submittedName>
        <fullName evidence="1">Uncharacterized protein</fullName>
    </submittedName>
</protein>
<dbReference type="OrthoDB" id="5865767at2759"/>
<evidence type="ECO:0000313" key="2">
    <source>
        <dbReference type="Proteomes" id="UP000307173"/>
    </source>
</evidence>
<comment type="caution">
    <text evidence="1">The sequence shown here is derived from an EMBL/GenBank/DDBJ whole genome shotgun (WGS) entry which is preliminary data.</text>
</comment>
<dbReference type="PANTHER" id="PTHR37283:SF1">
    <property type="entry name" value="PH DOMAIN-CONTAINING PROTEIN YHR131C"/>
    <property type="match status" value="1"/>
</dbReference>
<name>A0A4T0X5F4_9ASCO</name>
<gene>
    <name evidence="1" type="ORF">CANINC_000866</name>
</gene>
<organism evidence="1 2">
    <name type="scientific">Pichia inconspicua</name>
    <dbReference type="NCBI Taxonomy" id="52247"/>
    <lineage>
        <taxon>Eukaryota</taxon>
        <taxon>Fungi</taxon>
        <taxon>Dikarya</taxon>
        <taxon>Ascomycota</taxon>
        <taxon>Saccharomycotina</taxon>
        <taxon>Pichiomycetes</taxon>
        <taxon>Pichiales</taxon>
        <taxon>Pichiaceae</taxon>
        <taxon>Pichia</taxon>
    </lineage>
</organism>
<proteinExistence type="predicted"/>
<dbReference type="AlphaFoldDB" id="A0A4T0X5F4"/>
<sequence>MNGERLPDYHEVDPNPAPPQYTPSVHHLSLVYFASESFSSKDKAPNYIPLLMEINSTQLNFYHVKDTYTKFVAHMFNILHSDFVDPNLNLKSRSFSSSSITSFKNAFIGPGNGFSVNSFSHPVTNESDFSSNLSSLSINPFSGDLPSASSSLISLSPQKNYKQPKTNSFFRFFKSATSNTIFQPSSGSYHFKNILLSKEETESNNYRFVSKLLLYKPDINCLLDTDYTPHDAQLLNLKSTLFKSYSLQELIKFGNATDFAFKPFTLRLIFPDEQFVIVSYTASVYASTFYKLNIARELSFDLDLRVPLPLDYCVPRRNRGRRQRRRSSATTSISSMRSFRTRSNSLINQNDVDDDDELDISFNIDGPINDYQPQPPIQPQVILEEEIFGDICDMEPAQQIVSSLSSSSRLTSNSLFSNIVGTPSSNSLSPISSQNELIDSDYIIKESPVTNNQTKYKELITAIKCIRSCKNKTLPWTA</sequence>
<accession>A0A4T0X5F4</accession>
<reference evidence="1 2" key="1">
    <citation type="journal article" date="2019" name="Front. Genet.">
        <title>Whole-Genome Sequencing of the Opportunistic Yeast Pathogen Candida inconspicua Uncovers Its Hybrid Origin.</title>
        <authorList>
            <person name="Mixao V."/>
            <person name="Hansen A.P."/>
            <person name="Saus E."/>
            <person name="Boekhout T."/>
            <person name="Lass-Florl C."/>
            <person name="Gabaldon T."/>
        </authorList>
    </citation>
    <scope>NUCLEOTIDE SEQUENCE [LARGE SCALE GENOMIC DNA]</scope>
    <source>
        <strain evidence="1 2">CBS 180</strain>
    </source>
</reference>
<dbReference type="EMBL" id="SELW01000141">
    <property type="protein sequence ID" value="TID30513.1"/>
    <property type="molecule type" value="Genomic_DNA"/>
</dbReference>
<evidence type="ECO:0000313" key="1">
    <source>
        <dbReference type="EMBL" id="TID30513.1"/>
    </source>
</evidence>
<dbReference type="Proteomes" id="UP000307173">
    <property type="component" value="Unassembled WGS sequence"/>
</dbReference>
<dbReference type="PANTHER" id="PTHR37283">
    <property type="entry name" value="PH DOMAIN-CONTAINING PROTEIN YHR131C"/>
    <property type="match status" value="1"/>
</dbReference>
<dbReference type="STRING" id="52247.A0A4T0X5F4"/>
<keyword evidence="2" id="KW-1185">Reference proteome</keyword>